<gene>
    <name evidence="1" type="ORF">CERZMDRAFT_86041</name>
</gene>
<evidence type="ECO:0000313" key="1">
    <source>
        <dbReference type="EMBL" id="KAF2210751.1"/>
    </source>
</evidence>
<organism evidence="1 2">
    <name type="scientific">Cercospora zeae-maydis SCOH1-5</name>
    <dbReference type="NCBI Taxonomy" id="717836"/>
    <lineage>
        <taxon>Eukaryota</taxon>
        <taxon>Fungi</taxon>
        <taxon>Dikarya</taxon>
        <taxon>Ascomycota</taxon>
        <taxon>Pezizomycotina</taxon>
        <taxon>Dothideomycetes</taxon>
        <taxon>Dothideomycetidae</taxon>
        <taxon>Mycosphaerellales</taxon>
        <taxon>Mycosphaerellaceae</taxon>
        <taxon>Cercospora</taxon>
    </lineage>
</organism>
<accession>A0A6A6FBF1</accession>
<protein>
    <submittedName>
        <fullName evidence="1">Uncharacterized protein</fullName>
    </submittedName>
</protein>
<sequence>MAWHNPKASTAPPLIRLILVQKTLIPSTTGSRQIGGAMRFSIQLPYYFPISLLGSHHLSNRDGVLTPNSISNSLLDAGDRSYEPSTLAERYVWPIHVLRPGPKVYRDFTCKAAALPRPASECPMAISMPVMPPWVAIGGLLS</sequence>
<proteinExistence type="predicted"/>
<dbReference type="EMBL" id="ML992680">
    <property type="protein sequence ID" value="KAF2210751.1"/>
    <property type="molecule type" value="Genomic_DNA"/>
</dbReference>
<name>A0A6A6FBF1_9PEZI</name>
<dbReference type="AlphaFoldDB" id="A0A6A6FBF1"/>
<evidence type="ECO:0000313" key="2">
    <source>
        <dbReference type="Proteomes" id="UP000799539"/>
    </source>
</evidence>
<keyword evidence="2" id="KW-1185">Reference proteome</keyword>
<reference evidence="1" key="1">
    <citation type="journal article" date="2020" name="Stud. Mycol.">
        <title>101 Dothideomycetes genomes: a test case for predicting lifestyles and emergence of pathogens.</title>
        <authorList>
            <person name="Haridas S."/>
            <person name="Albert R."/>
            <person name="Binder M."/>
            <person name="Bloem J."/>
            <person name="Labutti K."/>
            <person name="Salamov A."/>
            <person name="Andreopoulos B."/>
            <person name="Baker S."/>
            <person name="Barry K."/>
            <person name="Bills G."/>
            <person name="Bluhm B."/>
            <person name="Cannon C."/>
            <person name="Castanera R."/>
            <person name="Culley D."/>
            <person name="Daum C."/>
            <person name="Ezra D."/>
            <person name="Gonzalez J."/>
            <person name="Henrissat B."/>
            <person name="Kuo A."/>
            <person name="Liang C."/>
            <person name="Lipzen A."/>
            <person name="Lutzoni F."/>
            <person name="Magnuson J."/>
            <person name="Mondo S."/>
            <person name="Nolan M."/>
            <person name="Ohm R."/>
            <person name="Pangilinan J."/>
            <person name="Park H.-J."/>
            <person name="Ramirez L."/>
            <person name="Alfaro M."/>
            <person name="Sun H."/>
            <person name="Tritt A."/>
            <person name="Yoshinaga Y."/>
            <person name="Zwiers L.-H."/>
            <person name="Turgeon B."/>
            <person name="Goodwin S."/>
            <person name="Spatafora J."/>
            <person name="Crous P."/>
            <person name="Grigoriev I."/>
        </authorList>
    </citation>
    <scope>NUCLEOTIDE SEQUENCE</scope>
    <source>
        <strain evidence="1">SCOH1-5</strain>
    </source>
</reference>
<dbReference type="Proteomes" id="UP000799539">
    <property type="component" value="Unassembled WGS sequence"/>
</dbReference>